<dbReference type="EMBL" id="MN740847">
    <property type="protein sequence ID" value="QHU14791.1"/>
    <property type="molecule type" value="Genomic_DNA"/>
</dbReference>
<sequence>MESSKTFTYKRSASIAITKKNVLECIQEEYDLKRNQFDPFKKSPNFFNTKLQHRMKVYYHSLYNLSSSPTK</sequence>
<organism evidence="1">
    <name type="scientific">viral metagenome</name>
    <dbReference type="NCBI Taxonomy" id="1070528"/>
    <lineage>
        <taxon>unclassified sequences</taxon>
        <taxon>metagenomes</taxon>
        <taxon>organismal metagenomes</taxon>
    </lineage>
</organism>
<accession>A0A6C0KC83</accession>
<protein>
    <submittedName>
        <fullName evidence="1">Uncharacterized protein</fullName>
    </submittedName>
</protein>
<evidence type="ECO:0000313" key="1">
    <source>
        <dbReference type="EMBL" id="QHU14791.1"/>
    </source>
</evidence>
<dbReference type="AlphaFoldDB" id="A0A6C0KC83"/>
<proteinExistence type="predicted"/>
<name>A0A6C0KC83_9ZZZZ</name>
<reference evidence="1" key="1">
    <citation type="journal article" date="2020" name="Nature">
        <title>Giant virus diversity and host interactions through global metagenomics.</title>
        <authorList>
            <person name="Schulz F."/>
            <person name="Roux S."/>
            <person name="Paez-Espino D."/>
            <person name="Jungbluth S."/>
            <person name="Walsh D.A."/>
            <person name="Denef V.J."/>
            <person name="McMahon K.D."/>
            <person name="Konstantinidis K.T."/>
            <person name="Eloe-Fadrosh E.A."/>
            <person name="Kyrpides N.C."/>
            <person name="Woyke T."/>
        </authorList>
    </citation>
    <scope>NUCLEOTIDE SEQUENCE</scope>
    <source>
        <strain evidence="1">GVMAG-S-1102244-55</strain>
    </source>
</reference>